<feature type="domain" description="Plastocyanin-like" evidence="5">
    <location>
        <begin position="411"/>
        <end position="518"/>
    </location>
</feature>
<dbReference type="InterPro" id="IPR011707">
    <property type="entry name" value="Cu-oxidase-like_N"/>
</dbReference>
<evidence type="ECO:0000256" key="1">
    <source>
        <dbReference type="ARBA" id="ARBA00010609"/>
    </source>
</evidence>
<name>A0AAD5CLG5_AMBAR</name>
<dbReference type="Pfam" id="PF07731">
    <property type="entry name" value="Cu-oxidase_2"/>
    <property type="match status" value="1"/>
</dbReference>
<feature type="non-terminal residue" evidence="7">
    <location>
        <position position="1"/>
    </location>
</feature>
<evidence type="ECO:0000259" key="4">
    <source>
        <dbReference type="Pfam" id="PF00394"/>
    </source>
</evidence>
<keyword evidence="3" id="KW-0732">Signal</keyword>
<evidence type="ECO:0000259" key="5">
    <source>
        <dbReference type="Pfam" id="PF07731"/>
    </source>
</evidence>
<evidence type="ECO:0000256" key="2">
    <source>
        <dbReference type="ARBA" id="ARBA00023180"/>
    </source>
</evidence>
<keyword evidence="2" id="KW-0325">Glycoprotein</keyword>
<dbReference type="Proteomes" id="UP001206925">
    <property type="component" value="Unassembled WGS sequence"/>
</dbReference>
<dbReference type="Gene3D" id="2.60.40.420">
    <property type="entry name" value="Cupredoxins - blue copper proteins"/>
    <property type="match status" value="3"/>
</dbReference>
<evidence type="ECO:0000313" key="7">
    <source>
        <dbReference type="EMBL" id="KAI7743827.1"/>
    </source>
</evidence>
<reference evidence="7" key="1">
    <citation type="submission" date="2022-06" db="EMBL/GenBank/DDBJ databases">
        <title>Uncovering the hologenomic basis of an extraordinary plant invasion.</title>
        <authorList>
            <person name="Bieker V.C."/>
            <person name="Martin M.D."/>
            <person name="Gilbert T."/>
            <person name="Hodgins K."/>
            <person name="Battlay P."/>
            <person name="Petersen B."/>
            <person name="Wilson J."/>
        </authorList>
    </citation>
    <scope>NUCLEOTIDE SEQUENCE</scope>
    <source>
        <strain evidence="7">AA19_3_7</strain>
        <tissue evidence="7">Leaf</tissue>
    </source>
</reference>
<comment type="similarity">
    <text evidence="1">Belongs to the multicopper oxidase family.</text>
</comment>
<feature type="signal peptide" evidence="3">
    <location>
        <begin position="1"/>
        <end position="24"/>
    </location>
</feature>
<dbReference type="GO" id="GO:0005507">
    <property type="term" value="F:copper ion binding"/>
    <property type="evidence" value="ECO:0007669"/>
    <property type="project" value="InterPro"/>
</dbReference>
<dbReference type="InterPro" id="IPR045087">
    <property type="entry name" value="Cu-oxidase_fam"/>
</dbReference>
<feature type="domain" description="Plastocyanin-like" evidence="6">
    <location>
        <begin position="35"/>
        <end position="148"/>
    </location>
</feature>
<sequence>MNKTVFLPFYLGFLAWLCVFCVKAEDPYRFFTFEVTYGQISPLGVPQRGILINGQFPGPTIDCVTNDNVIVNVINKLDEPFLITWNGIKQRKASWQDGVLGTNCPIPPNANWTYRMQMKDQIGSYSYFPSTKMHRASGGFGAIIIRARPVIFVPYLKPVEEFSLLISDWWKSDHKVLSQILDSGKPLPMADGLLINGRPSSTSFTVKGGIKHISNYVVSNVALTTSINFRIQGHTLTLVETEGSHTLQEAYESFDLHVGQSASFLVKLNAPVKDYFIVASTRFTKPTLTATGILHYDGSQTKASLPLPDGPTYHIHWSMKQARTIRWNLTANAARPNPQGSYHYGTIPVTRTIVLANTEANINGKLRYAVNQVSYVNPQTPLKIADFYNISGVFHVNSLKDTPPSSPPILGVSVLGFTLHDYAEIVFQNNENTIQSWHLDGSDFWTVGFGSGVWNSTLRKKFYNLNDATTRHTVQVYPKSWSSILVSLDNKGMWNLRSAIWPRRYLGQELYIRVWNDETSYRTEYDIPENALRCGGYEGVTVSKKRKELDSITVVVSGNTEGASHVPHLRVDDVVKERAIIRPQVPTTQRLQSIQVDMDFIGSKSVVMTKAANDQVINEAHYRSPAVTLSTVNLMHISVMYLEEEAIYGFDLEYEEEM</sequence>
<accession>A0AAD5CLG5</accession>
<dbReference type="InterPro" id="IPR001117">
    <property type="entry name" value="Cu-oxidase_2nd"/>
</dbReference>
<evidence type="ECO:0000313" key="8">
    <source>
        <dbReference type="Proteomes" id="UP001206925"/>
    </source>
</evidence>
<dbReference type="GO" id="GO:0016491">
    <property type="term" value="F:oxidoreductase activity"/>
    <property type="evidence" value="ECO:0007669"/>
    <property type="project" value="InterPro"/>
</dbReference>
<dbReference type="AlphaFoldDB" id="A0AAD5CLG5"/>
<dbReference type="InterPro" id="IPR008972">
    <property type="entry name" value="Cupredoxin"/>
</dbReference>
<comment type="caution">
    <text evidence="7">The sequence shown here is derived from an EMBL/GenBank/DDBJ whole genome shotgun (WGS) entry which is preliminary data.</text>
</comment>
<dbReference type="Pfam" id="PF07732">
    <property type="entry name" value="Cu-oxidase_3"/>
    <property type="match status" value="1"/>
</dbReference>
<dbReference type="CDD" id="cd13846">
    <property type="entry name" value="CuRO_1_AAO_like_1"/>
    <property type="match status" value="1"/>
</dbReference>
<gene>
    <name evidence="7" type="ORF">M8C21_026963</name>
</gene>
<dbReference type="SUPFAM" id="SSF49503">
    <property type="entry name" value="Cupredoxins"/>
    <property type="match status" value="3"/>
</dbReference>
<feature type="chain" id="PRO_5042126396" evidence="3">
    <location>
        <begin position="25"/>
        <end position="658"/>
    </location>
</feature>
<keyword evidence="8" id="KW-1185">Reference proteome</keyword>
<feature type="domain" description="Plastocyanin-like" evidence="4">
    <location>
        <begin position="161"/>
        <end position="299"/>
    </location>
</feature>
<dbReference type="InterPro" id="IPR011706">
    <property type="entry name" value="Cu-oxidase_C"/>
</dbReference>
<proteinExistence type="inferred from homology"/>
<dbReference type="Pfam" id="PF00394">
    <property type="entry name" value="Cu-oxidase"/>
    <property type="match status" value="1"/>
</dbReference>
<dbReference type="InterPro" id="IPR034273">
    <property type="entry name" value="CuRO_1_AAO-like"/>
</dbReference>
<dbReference type="PANTHER" id="PTHR11709">
    <property type="entry name" value="MULTI-COPPER OXIDASE"/>
    <property type="match status" value="1"/>
</dbReference>
<protein>
    <submittedName>
        <fullName evidence="7">Uncharacterized protein</fullName>
    </submittedName>
</protein>
<dbReference type="EMBL" id="JAMZMK010007666">
    <property type="protein sequence ID" value="KAI7743827.1"/>
    <property type="molecule type" value="Genomic_DNA"/>
</dbReference>
<evidence type="ECO:0000259" key="6">
    <source>
        <dbReference type="Pfam" id="PF07732"/>
    </source>
</evidence>
<evidence type="ECO:0000256" key="3">
    <source>
        <dbReference type="SAM" id="SignalP"/>
    </source>
</evidence>
<dbReference type="PANTHER" id="PTHR11709:SF245">
    <property type="entry name" value="SKU5 SIMILAR 16"/>
    <property type="match status" value="1"/>
</dbReference>
<organism evidence="7 8">
    <name type="scientific">Ambrosia artemisiifolia</name>
    <name type="common">Common ragweed</name>
    <dbReference type="NCBI Taxonomy" id="4212"/>
    <lineage>
        <taxon>Eukaryota</taxon>
        <taxon>Viridiplantae</taxon>
        <taxon>Streptophyta</taxon>
        <taxon>Embryophyta</taxon>
        <taxon>Tracheophyta</taxon>
        <taxon>Spermatophyta</taxon>
        <taxon>Magnoliopsida</taxon>
        <taxon>eudicotyledons</taxon>
        <taxon>Gunneridae</taxon>
        <taxon>Pentapetalae</taxon>
        <taxon>asterids</taxon>
        <taxon>campanulids</taxon>
        <taxon>Asterales</taxon>
        <taxon>Asteraceae</taxon>
        <taxon>Asteroideae</taxon>
        <taxon>Heliantheae alliance</taxon>
        <taxon>Heliantheae</taxon>
        <taxon>Ambrosia</taxon>
    </lineage>
</organism>